<proteinExistence type="predicted"/>
<protein>
    <submittedName>
        <fullName evidence="2">Glycosyl transferase family 2</fullName>
    </submittedName>
</protein>
<keyword evidence="3" id="KW-1185">Reference proteome</keyword>
<dbReference type="CDD" id="cd00761">
    <property type="entry name" value="Glyco_tranf_GTA_type"/>
    <property type="match status" value="1"/>
</dbReference>
<dbReference type="PANTHER" id="PTHR43685:SF2">
    <property type="entry name" value="GLYCOSYLTRANSFERASE 2-LIKE DOMAIN-CONTAINING PROTEIN"/>
    <property type="match status" value="1"/>
</dbReference>
<sequence length="294" mass="33622">MLSIIVPSYNRKGEVTALLQSLTYQTRFNFEVVIVDDNSVEPVEITQDYPFTVTLVRNQANKGAAESRNIGVAAAQYDWLLFLDDDDRFTNEKCEVVEQAILSNERINFIYHPAQCEMVNEGFSYLTHPYADTAQLTLENILKANKIGGMPMLAVKKSFFQKLNGLSTDLLSLEDYDFVLKAITDPTFSPLYLPQALTKCTFHTKRSSVSTNNTNTEQAILKIKQKFVRTPEQAENFQLNSLYMLAFPYAMNLSRKAAKYYFELFKHSKNIKYLAIMIITLISPKLAINIKRFI</sequence>
<comment type="caution">
    <text evidence="2">The sequence shown here is derived from an EMBL/GenBank/DDBJ whole genome shotgun (WGS) entry which is preliminary data.</text>
</comment>
<dbReference type="PANTHER" id="PTHR43685">
    <property type="entry name" value="GLYCOSYLTRANSFERASE"/>
    <property type="match status" value="1"/>
</dbReference>
<dbReference type="SUPFAM" id="SSF53448">
    <property type="entry name" value="Nucleotide-diphospho-sugar transferases"/>
    <property type="match status" value="1"/>
</dbReference>
<dbReference type="EMBL" id="RBJC01000004">
    <property type="protein sequence ID" value="RKR76752.1"/>
    <property type="molecule type" value="Genomic_DNA"/>
</dbReference>
<gene>
    <name evidence="2" type="ORF">DES31_0058</name>
</gene>
<dbReference type="Proteomes" id="UP000280099">
    <property type="component" value="Unassembled WGS sequence"/>
</dbReference>
<dbReference type="InterPro" id="IPR029044">
    <property type="entry name" value="Nucleotide-diphossugar_trans"/>
</dbReference>
<reference evidence="2 3" key="1">
    <citation type="submission" date="2018-10" db="EMBL/GenBank/DDBJ databases">
        <title>Genomic Encyclopedia of Type Strains, Phase IV (KMG-IV): sequencing the most valuable type-strain genomes for metagenomic binning, comparative biology and taxonomic classification.</title>
        <authorList>
            <person name="Goeker M."/>
        </authorList>
    </citation>
    <scope>NUCLEOTIDE SEQUENCE [LARGE SCALE GENOMIC DNA]</scope>
    <source>
        <strain evidence="2 3">DSM 23800</strain>
    </source>
</reference>
<dbReference type="GO" id="GO:0016740">
    <property type="term" value="F:transferase activity"/>
    <property type="evidence" value="ECO:0007669"/>
    <property type="project" value="UniProtKB-KW"/>
</dbReference>
<dbReference type="OrthoDB" id="9801954at2"/>
<organism evidence="2 3">
    <name type="scientific">Otariodibacter oris</name>
    <dbReference type="NCBI Taxonomy" id="1032623"/>
    <lineage>
        <taxon>Bacteria</taxon>
        <taxon>Pseudomonadati</taxon>
        <taxon>Pseudomonadota</taxon>
        <taxon>Gammaproteobacteria</taxon>
        <taxon>Pasteurellales</taxon>
        <taxon>Pasteurellaceae</taxon>
        <taxon>Otariodibacter</taxon>
    </lineage>
</organism>
<dbReference type="AlphaFoldDB" id="A0A420XHB4"/>
<evidence type="ECO:0000313" key="2">
    <source>
        <dbReference type="EMBL" id="RKR76752.1"/>
    </source>
</evidence>
<dbReference type="InterPro" id="IPR001173">
    <property type="entry name" value="Glyco_trans_2-like"/>
</dbReference>
<name>A0A420XHB4_9PAST</name>
<feature type="domain" description="Glycosyltransferase 2-like" evidence="1">
    <location>
        <begin position="3"/>
        <end position="128"/>
    </location>
</feature>
<evidence type="ECO:0000259" key="1">
    <source>
        <dbReference type="Pfam" id="PF00535"/>
    </source>
</evidence>
<evidence type="ECO:0000313" key="3">
    <source>
        <dbReference type="Proteomes" id="UP000280099"/>
    </source>
</evidence>
<dbReference type="RefSeq" id="WP_121120839.1">
    <property type="nucleotide sequence ID" value="NZ_CP016604.1"/>
</dbReference>
<dbReference type="Pfam" id="PF00535">
    <property type="entry name" value="Glycos_transf_2"/>
    <property type="match status" value="1"/>
</dbReference>
<dbReference type="InterPro" id="IPR050834">
    <property type="entry name" value="Glycosyltransf_2"/>
</dbReference>
<accession>A0A420XHB4</accession>
<dbReference type="Gene3D" id="3.90.550.10">
    <property type="entry name" value="Spore Coat Polysaccharide Biosynthesis Protein SpsA, Chain A"/>
    <property type="match status" value="1"/>
</dbReference>
<keyword evidence="2" id="KW-0808">Transferase</keyword>